<evidence type="ECO:0000256" key="3">
    <source>
        <dbReference type="SAM" id="Phobius"/>
    </source>
</evidence>
<keyword evidence="3" id="KW-0472">Membrane</keyword>
<dbReference type="EMBL" id="OBMQ01000001">
    <property type="protein sequence ID" value="SOB92430.1"/>
    <property type="molecule type" value="Genomic_DNA"/>
</dbReference>
<name>A0A285REC3_9BACL</name>
<protein>
    <submittedName>
        <fullName evidence="4">Uncharacterized protein YlxW (UPF0749 family)</fullName>
    </submittedName>
</protein>
<accession>A0A285REC3</accession>
<organism evidence="4 5">
    <name type="scientific">Ureibacillus xyleni</name>
    <dbReference type="NCBI Taxonomy" id="614648"/>
    <lineage>
        <taxon>Bacteria</taxon>
        <taxon>Bacillati</taxon>
        <taxon>Bacillota</taxon>
        <taxon>Bacilli</taxon>
        <taxon>Bacillales</taxon>
        <taxon>Caryophanaceae</taxon>
        <taxon>Ureibacillus</taxon>
    </lineage>
</organism>
<feature type="transmembrane region" description="Helical" evidence="3">
    <location>
        <begin position="15"/>
        <end position="32"/>
    </location>
</feature>
<evidence type="ECO:0000256" key="1">
    <source>
        <dbReference type="ARBA" id="ARBA00009108"/>
    </source>
</evidence>
<feature type="coiled-coil region" evidence="2">
    <location>
        <begin position="49"/>
        <end position="97"/>
    </location>
</feature>
<keyword evidence="2" id="KW-0175">Coiled coil</keyword>
<gene>
    <name evidence="4" type="ORF">SAMN05880501_101497</name>
</gene>
<evidence type="ECO:0000313" key="4">
    <source>
        <dbReference type="EMBL" id="SOB92430.1"/>
    </source>
</evidence>
<dbReference type="AlphaFoldDB" id="A0A285REC3"/>
<evidence type="ECO:0000313" key="5">
    <source>
        <dbReference type="Proteomes" id="UP000219636"/>
    </source>
</evidence>
<dbReference type="InterPro" id="IPR010273">
    <property type="entry name" value="DUF881"/>
</dbReference>
<keyword evidence="3" id="KW-0812">Transmembrane</keyword>
<keyword evidence="5" id="KW-1185">Reference proteome</keyword>
<sequence>MKKPHYNSKFTRKQFIVLIVCISTGFIIGYSYKLTKDEVKVNTSYLEQEESYREELISQQERNKELTEELTALQTKRREYEKNFAENEEDYGHLLEEAENLRLLLGEIPAHGEGIRVTLKDGEYNPNSTNPNEYIVHESHVFSVINELKVSGAEAISINGQRLKSNSYIRCNGPVITIDGNQYPAPFIIEAVGDVDTLIPALKLVGGVFDQLLNDRIVVTIEESDFIQMPTINDE</sequence>
<proteinExistence type="inferred from homology"/>
<dbReference type="RefSeq" id="WP_097072050.1">
    <property type="nucleotide sequence ID" value="NZ_OBMQ01000001.1"/>
</dbReference>
<dbReference type="Pfam" id="PF05949">
    <property type="entry name" value="DUF881"/>
    <property type="match status" value="1"/>
</dbReference>
<dbReference type="Gene3D" id="3.30.70.1880">
    <property type="entry name" value="Protein of unknown function DUF881"/>
    <property type="match status" value="1"/>
</dbReference>
<reference evidence="5" key="1">
    <citation type="submission" date="2017-08" db="EMBL/GenBank/DDBJ databases">
        <authorList>
            <person name="Varghese N."/>
            <person name="Submissions S."/>
        </authorList>
    </citation>
    <scope>NUCLEOTIDE SEQUENCE [LARGE SCALE GENOMIC DNA]</scope>
    <source>
        <strain evidence="5">JC22</strain>
    </source>
</reference>
<dbReference type="PANTHER" id="PTHR37313">
    <property type="entry name" value="UPF0749 PROTEIN RV1825"/>
    <property type="match status" value="1"/>
</dbReference>
<dbReference type="Proteomes" id="UP000219636">
    <property type="component" value="Unassembled WGS sequence"/>
</dbReference>
<keyword evidence="3" id="KW-1133">Transmembrane helix</keyword>
<comment type="similarity">
    <text evidence="1">Belongs to the UPF0749 family.</text>
</comment>
<evidence type="ECO:0000256" key="2">
    <source>
        <dbReference type="SAM" id="Coils"/>
    </source>
</evidence>
<dbReference type="OrthoDB" id="9776196at2"/>
<dbReference type="PANTHER" id="PTHR37313:SF2">
    <property type="entry name" value="UPF0749 PROTEIN YLXX"/>
    <property type="match status" value="1"/>
</dbReference>